<accession>A0A1M7FQ21</accession>
<keyword evidence="4" id="KW-1185">Reference proteome</keyword>
<dbReference type="PANTHER" id="PTHR33215:SF12">
    <property type="entry name" value="TRANSPOSASE INSN FOR INSERTION SEQUENCE ELEMENT IS911A-RELATED"/>
    <property type="match status" value="1"/>
</dbReference>
<dbReference type="InParanoid" id="A0A1M7FQ21"/>
<gene>
    <name evidence="3" type="ORF">SAMN05878437_1023</name>
</gene>
<dbReference type="GO" id="GO:0006313">
    <property type="term" value="P:DNA transposition"/>
    <property type="evidence" value="ECO:0007669"/>
    <property type="project" value="InterPro"/>
</dbReference>
<dbReference type="GO" id="GO:0004803">
    <property type="term" value="F:transposase activity"/>
    <property type="evidence" value="ECO:0007669"/>
    <property type="project" value="InterPro"/>
</dbReference>
<dbReference type="EMBL" id="LT670847">
    <property type="protein sequence ID" value="SHM06086.1"/>
    <property type="molecule type" value="Genomic_DNA"/>
</dbReference>
<dbReference type="InterPro" id="IPR009057">
    <property type="entry name" value="Homeodomain-like_sf"/>
</dbReference>
<proteinExistence type="inferred from homology"/>
<feature type="coiled-coil region" evidence="2">
    <location>
        <begin position="63"/>
        <end position="90"/>
    </location>
</feature>
<dbReference type="Proteomes" id="UP000190911">
    <property type="component" value="Chromosome I"/>
</dbReference>
<protein>
    <submittedName>
        <fullName evidence="3">Transposase</fullName>
    </submittedName>
</protein>
<keyword evidence="2" id="KW-0175">Coiled coil</keyword>
<dbReference type="GO" id="GO:0003677">
    <property type="term" value="F:DNA binding"/>
    <property type="evidence" value="ECO:0007669"/>
    <property type="project" value="InterPro"/>
</dbReference>
<dbReference type="Pfam" id="PF01527">
    <property type="entry name" value="HTH_Tnp_1"/>
    <property type="match status" value="1"/>
</dbReference>
<comment type="similarity">
    <text evidence="1">Belongs to the transposase 8 family.</text>
</comment>
<dbReference type="AlphaFoldDB" id="A0A1M7FQ21"/>
<dbReference type="InterPro" id="IPR051839">
    <property type="entry name" value="RD_transcriptional_regulator"/>
</dbReference>
<organism evidence="3 4">
    <name type="scientific">Vreelandella subglaciescola</name>
    <dbReference type="NCBI Taxonomy" id="29571"/>
    <lineage>
        <taxon>Bacteria</taxon>
        <taxon>Pseudomonadati</taxon>
        <taxon>Pseudomonadota</taxon>
        <taxon>Gammaproteobacteria</taxon>
        <taxon>Oceanospirillales</taxon>
        <taxon>Halomonadaceae</taxon>
        <taxon>Vreelandella</taxon>
    </lineage>
</organism>
<sequence>MMTKRRNFSPAFRLEAAQLVVDQGYTLKAACEAMGIGKTTMESWVRKLRAERAGNVPQKGEALTPEQREIQDLKRQLRRSEEEKTILKKATALLMSDSLSNSR</sequence>
<dbReference type="STRING" id="29571.SAMN05878437_1023"/>
<name>A0A1M7FQ21_9GAMM</name>
<dbReference type="FunCoup" id="A0A1M7FQ21">
    <property type="interactions" value="49"/>
</dbReference>
<evidence type="ECO:0000313" key="4">
    <source>
        <dbReference type="Proteomes" id="UP000190911"/>
    </source>
</evidence>
<dbReference type="SUPFAM" id="SSF46689">
    <property type="entry name" value="Homeodomain-like"/>
    <property type="match status" value="1"/>
</dbReference>
<dbReference type="InterPro" id="IPR002514">
    <property type="entry name" value="Transposase_8"/>
</dbReference>
<evidence type="ECO:0000256" key="1">
    <source>
        <dbReference type="ARBA" id="ARBA00009964"/>
    </source>
</evidence>
<reference evidence="3 4" key="1">
    <citation type="submission" date="2016-11" db="EMBL/GenBank/DDBJ databases">
        <authorList>
            <person name="Jaros S."/>
            <person name="Januszkiewicz K."/>
            <person name="Wedrychowicz H."/>
        </authorList>
    </citation>
    <scope>NUCLEOTIDE SEQUENCE [LARGE SCALE GENOMIC DNA]</scope>
    <source>
        <strain evidence="3 4">ACAM 12</strain>
    </source>
</reference>
<dbReference type="Gene3D" id="1.10.10.60">
    <property type="entry name" value="Homeodomain-like"/>
    <property type="match status" value="1"/>
</dbReference>
<evidence type="ECO:0000256" key="2">
    <source>
        <dbReference type="SAM" id="Coils"/>
    </source>
</evidence>
<evidence type="ECO:0000313" key="3">
    <source>
        <dbReference type="EMBL" id="SHM06086.1"/>
    </source>
</evidence>
<dbReference type="PANTHER" id="PTHR33215">
    <property type="entry name" value="PROTEIN DISTAL ANTENNA"/>
    <property type="match status" value="1"/>
</dbReference>